<dbReference type="Pfam" id="PF00455">
    <property type="entry name" value="DeoRC"/>
    <property type="match status" value="1"/>
</dbReference>
<organism evidence="2 3">
    <name type="scientific">Desulfonispora thiosulfatigenes DSM 11270</name>
    <dbReference type="NCBI Taxonomy" id="656914"/>
    <lineage>
        <taxon>Bacteria</taxon>
        <taxon>Bacillati</taxon>
        <taxon>Bacillota</taxon>
        <taxon>Clostridia</taxon>
        <taxon>Eubacteriales</taxon>
        <taxon>Peptococcaceae</taxon>
        <taxon>Desulfonispora</taxon>
    </lineage>
</organism>
<dbReference type="InterPro" id="IPR014036">
    <property type="entry name" value="DeoR-like_C"/>
</dbReference>
<sequence>MSDVIAIDTGTTTCEILYHLKDKKNITMLLNNVAGLNIMIDLKNNKMFDGNIIFLGGEIDTNQLSCFGPISENILENFYIDKAFIAVGGISLQNGLTGYNVNEANLPKKIMENSKEVIVVVDYSKIGVRNFYKISELNEVNVIVSNKEVPNEWNDMLNQYEINWVVS</sequence>
<gene>
    <name evidence="2" type="ORF">SAMN00017405_0802</name>
</gene>
<dbReference type="InterPro" id="IPR050313">
    <property type="entry name" value="Carb_Metab_HTH_regulators"/>
</dbReference>
<dbReference type="InterPro" id="IPR037171">
    <property type="entry name" value="NagB/RpiA_transferase-like"/>
</dbReference>
<protein>
    <submittedName>
        <fullName evidence="2">DeoR C terminal sensor domain-containing protein</fullName>
    </submittedName>
</protein>
<dbReference type="SUPFAM" id="SSF100950">
    <property type="entry name" value="NagB/RpiA/CoA transferase-like"/>
    <property type="match status" value="1"/>
</dbReference>
<feature type="domain" description="DeoR-like transcriptional repressor C-terminal sensor" evidence="1">
    <location>
        <begin position="3"/>
        <end position="146"/>
    </location>
</feature>
<dbReference type="Proteomes" id="UP000192731">
    <property type="component" value="Unassembled WGS sequence"/>
</dbReference>
<dbReference type="STRING" id="656914.SAMN00017405_0802"/>
<dbReference type="PANTHER" id="PTHR30363:SF44">
    <property type="entry name" value="AGA OPERON TRANSCRIPTIONAL REPRESSOR-RELATED"/>
    <property type="match status" value="1"/>
</dbReference>
<dbReference type="SMART" id="SM01134">
    <property type="entry name" value="DeoRC"/>
    <property type="match status" value="1"/>
</dbReference>
<proteinExistence type="predicted"/>
<dbReference type="OrthoDB" id="9797223at2"/>
<dbReference type="EMBL" id="FWWT01000005">
    <property type="protein sequence ID" value="SMB79828.1"/>
    <property type="molecule type" value="Genomic_DNA"/>
</dbReference>
<evidence type="ECO:0000313" key="2">
    <source>
        <dbReference type="EMBL" id="SMB79828.1"/>
    </source>
</evidence>
<name>A0A1W1UFF3_DESTI</name>
<dbReference type="PANTHER" id="PTHR30363">
    <property type="entry name" value="HTH-TYPE TRANSCRIPTIONAL REGULATOR SRLR-RELATED"/>
    <property type="match status" value="1"/>
</dbReference>
<evidence type="ECO:0000259" key="1">
    <source>
        <dbReference type="Pfam" id="PF00455"/>
    </source>
</evidence>
<evidence type="ECO:0000313" key="3">
    <source>
        <dbReference type="Proteomes" id="UP000192731"/>
    </source>
</evidence>
<accession>A0A1W1UFF3</accession>
<dbReference type="AlphaFoldDB" id="A0A1W1UFF3"/>
<dbReference type="RefSeq" id="WP_084051911.1">
    <property type="nucleotide sequence ID" value="NZ_FWWT01000005.1"/>
</dbReference>
<keyword evidence="3" id="KW-1185">Reference proteome</keyword>
<reference evidence="2 3" key="1">
    <citation type="submission" date="2017-04" db="EMBL/GenBank/DDBJ databases">
        <authorList>
            <person name="Afonso C.L."/>
            <person name="Miller P.J."/>
            <person name="Scott M.A."/>
            <person name="Spackman E."/>
            <person name="Goraichik I."/>
            <person name="Dimitrov K.M."/>
            <person name="Suarez D.L."/>
            <person name="Swayne D.E."/>
        </authorList>
    </citation>
    <scope>NUCLEOTIDE SEQUENCE [LARGE SCALE GENOMIC DNA]</scope>
    <source>
        <strain evidence="2 3">DSM 11270</strain>
    </source>
</reference>